<dbReference type="PANTHER" id="PTHR30566:SF25">
    <property type="entry name" value="INNER MEMBRANE PROTEIN"/>
    <property type="match status" value="1"/>
</dbReference>
<dbReference type="KEGG" id="mant:BHD05_15085"/>
<protein>
    <submittedName>
        <fullName evidence="8">Mechanosensitive ion channel protein MscS</fullName>
    </submittedName>
</protein>
<organism evidence="8 9">
    <name type="scientific">Marisediminicola antarctica</name>
    <dbReference type="NCBI Taxonomy" id="674079"/>
    <lineage>
        <taxon>Bacteria</taxon>
        <taxon>Bacillati</taxon>
        <taxon>Actinomycetota</taxon>
        <taxon>Actinomycetes</taxon>
        <taxon>Micrococcales</taxon>
        <taxon>Microbacteriaceae</taxon>
        <taxon>Marisediminicola</taxon>
    </lineage>
</organism>
<dbReference type="Gene3D" id="2.30.30.60">
    <property type="match status" value="1"/>
</dbReference>
<proteinExistence type="predicted"/>
<feature type="transmembrane region" description="Helical" evidence="6">
    <location>
        <begin position="77"/>
        <end position="102"/>
    </location>
</feature>
<evidence type="ECO:0000256" key="6">
    <source>
        <dbReference type="SAM" id="Phobius"/>
    </source>
</evidence>
<gene>
    <name evidence="8" type="ORF">BHD05_15085</name>
</gene>
<feature type="transmembrane region" description="Helical" evidence="6">
    <location>
        <begin position="129"/>
        <end position="150"/>
    </location>
</feature>
<keyword evidence="9" id="KW-1185">Reference proteome</keyword>
<feature type="transmembrane region" description="Helical" evidence="6">
    <location>
        <begin position="12"/>
        <end position="32"/>
    </location>
</feature>
<keyword evidence="2 6" id="KW-0812">Transmembrane</keyword>
<reference evidence="8 9" key="1">
    <citation type="submission" date="2016-09" db="EMBL/GenBank/DDBJ databases">
        <title>Complete genome sequence of microbes from the polar regions.</title>
        <authorList>
            <person name="Liao L."/>
            <person name="Chen B."/>
        </authorList>
    </citation>
    <scope>NUCLEOTIDE SEQUENCE [LARGE SCALE GENOMIC DNA]</scope>
    <source>
        <strain evidence="8 9">ZS314</strain>
    </source>
</reference>
<evidence type="ECO:0000256" key="3">
    <source>
        <dbReference type="ARBA" id="ARBA00022989"/>
    </source>
</evidence>
<evidence type="ECO:0000256" key="5">
    <source>
        <dbReference type="SAM" id="MobiDB-lite"/>
    </source>
</evidence>
<feature type="transmembrane region" description="Helical" evidence="6">
    <location>
        <begin position="53"/>
        <end position="71"/>
    </location>
</feature>
<evidence type="ECO:0000256" key="1">
    <source>
        <dbReference type="ARBA" id="ARBA00004370"/>
    </source>
</evidence>
<dbReference type="InterPro" id="IPR023408">
    <property type="entry name" value="MscS_beta-dom_sf"/>
</dbReference>
<dbReference type="RefSeq" id="WP_161887167.1">
    <property type="nucleotide sequence ID" value="NZ_CP017146.1"/>
</dbReference>
<sequence>MPELSPLLEVAVAVVAAVAAAIVITAVAALALRLAGRRKAWPKVLVARARIPFRITLTVALVWIAVELTLPDGDWRFVVTLGFRVAFIISVAWLIGAAAIFLEDLGLGRYRLDVPDNRVARRMQTQMALLRRLTVVVVVILALGAILLSFPGVEALGASILASAGLLSIVAGLAAQSSLANVFAGIQLAFSDAIRIDDVVVVEEEWGRIEEITLTYIVVHLWDDRRLVLPSTWFTTNPFQNWTRRTSELLGAVEFDLDWTVSPDRIREELTRILAGTELWDGRVSVLQVTDAVGGYVRVRILVTAVDAPTLFDLRCLVREEIVAWLTRESPESVPRDRVQLSRPDAPADRHPVTAQPEPTKHTGTTARGGGLFTGDEDAKARAGNFTGTISLPAEEPDEGSDGRTA</sequence>
<dbReference type="Pfam" id="PF00924">
    <property type="entry name" value="MS_channel_2nd"/>
    <property type="match status" value="1"/>
</dbReference>
<evidence type="ECO:0000313" key="8">
    <source>
        <dbReference type="EMBL" id="QHO70774.1"/>
    </source>
</evidence>
<comment type="subcellular location">
    <subcellularLocation>
        <location evidence="1">Membrane</location>
    </subcellularLocation>
</comment>
<feature type="region of interest" description="Disordered" evidence="5">
    <location>
        <begin position="333"/>
        <end position="406"/>
    </location>
</feature>
<feature type="transmembrane region" description="Helical" evidence="6">
    <location>
        <begin position="156"/>
        <end position="175"/>
    </location>
</feature>
<keyword evidence="4 6" id="KW-0472">Membrane</keyword>
<dbReference type="AlphaFoldDB" id="A0A7L5AN91"/>
<dbReference type="InterPro" id="IPR006685">
    <property type="entry name" value="MscS_channel_2nd"/>
</dbReference>
<accession>A0A7L5AN91</accession>
<evidence type="ECO:0000259" key="7">
    <source>
        <dbReference type="Pfam" id="PF00924"/>
    </source>
</evidence>
<dbReference type="GO" id="GO:0055085">
    <property type="term" value="P:transmembrane transport"/>
    <property type="evidence" value="ECO:0007669"/>
    <property type="project" value="InterPro"/>
</dbReference>
<dbReference type="PANTHER" id="PTHR30566">
    <property type="entry name" value="YNAI-RELATED MECHANOSENSITIVE ION CHANNEL"/>
    <property type="match status" value="1"/>
</dbReference>
<dbReference type="InterPro" id="IPR010920">
    <property type="entry name" value="LSM_dom_sf"/>
</dbReference>
<dbReference type="Gene3D" id="1.10.287.1260">
    <property type="match status" value="1"/>
</dbReference>
<evidence type="ECO:0000256" key="2">
    <source>
        <dbReference type="ARBA" id="ARBA00022692"/>
    </source>
</evidence>
<name>A0A7L5AN91_9MICO</name>
<dbReference type="EMBL" id="CP017146">
    <property type="protein sequence ID" value="QHO70774.1"/>
    <property type="molecule type" value="Genomic_DNA"/>
</dbReference>
<dbReference type="GO" id="GO:0016020">
    <property type="term" value="C:membrane"/>
    <property type="evidence" value="ECO:0007669"/>
    <property type="project" value="UniProtKB-SubCell"/>
</dbReference>
<feature type="domain" description="Mechanosensitive ion channel MscS" evidence="7">
    <location>
        <begin position="178"/>
        <end position="244"/>
    </location>
</feature>
<evidence type="ECO:0000256" key="4">
    <source>
        <dbReference type="ARBA" id="ARBA00023136"/>
    </source>
</evidence>
<dbReference type="SUPFAM" id="SSF50182">
    <property type="entry name" value="Sm-like ribonucleoproteins"/>
    <property type="match status" value="1"/>
</dbReference>
<feature type="compositionally biased region" description="Basic and acidic residues" evidence="5">
    <location>
        <begin position="333"/>
        <end position="352"/>
    </location>
</feature>
<dbReference type="OrthoDB" id="9792218at2"/>
<evidence type="ECO:0000313" key="9">
    <source>
        <dbReference type="Proteomes" id="UP000464507"/>
    </source>
</evidence>
<dbReference type="Proteomes" id="UP000464507">
    <property type="component" value="Chromosome"/>
</dbReference>
<keyword evidence="3 6" id="KW-1133">Transmembrane helix</keyword>